<dbReference type="PANTHER" id="PTHR34217:SF1">
    <property type="entry name" value="CARBOXYPEPTIDASE 1"/>
    <property type="match status" value="1"/>
</dbReference>
<gene>
    <name evidence="1" type="ORF">BGZ95_011915</name>
</gene>
<accession>A0AAD4D9T5</accession>
<dbReference type="InterPro" id="IPR001333">
    <property type="entry name" value="Peptidase_M32_Taq"/>
</dbReference>
<comment type="caution">
    <text evidence="1">The sequence shown here is derived from an EMBL/GenBank/DDBJ whole genome shotgun (WGS) entry which is preliminary data.</text>
</comment>
<dbReference type="SUPFAM" id="SSF55486">
    <property type="entry name" value="Metalloproteases ('zincins'), catalytic domain"/>
    <property type="match status" value="1"/>
</dbReference>
<dbReference type="GO" id="GO:0004181">
    <property type="term" value="F:metallocarboxypeptidase activity"/>
    <property type="evidence" value="ECO:0007669"/>
    <property type="project" value="InterPro"/>
</dbReference>
<evidence type="ECO:0008006" key="3">
    <source>
        <dbReference type="Google" id="ProtNLM"/>
    </source>
</evidence>
<evidence type="ECO:0000313" key="2">
    <source>
        <dbReference type="Proteomes" id="UP001194580"/>
    </source>
</evidence>
<organism evidence="1 2">
    <name type="scientific">Linnemannia exigua</name>
    <dbReference type="NCBI Taxonomy" id="604196"/>
    <lineage>
        <taxon>Eukaryota</taxon>
        <taxon>Fungi</taxon>
        <taxon>Fungi incertae sedis</taxon>
        <taxon>Mucoromycota</taxon>
        <taxon>Mortierellomycotina</taxon>
        <taxon>Mortierellomycetes</taxon>
        <taxon>Mortierellales</taxon>
        <taxon>Mortierellaceae</taxon>
        <taxon>Linnemannia</taxon>
    </lineage>
</organism>
<evidence type="ECO:0000313" key="1">
    <source>
        <dbReference type="EMBL" id="KAG0272335.1"/>
    </source>
</evidence>
<sequence length="145" mass="16699">MHVILRYEIEKALIEGDIQVADVPTLWNAKMKEYLGLEVTEDRLGCLQDIHWSFGMIGYFPTYSLGSIYAVQIFTHAKENIPNLDEHLAKGEFDVLLKWLNKNVHEQGSLRESGDDLVFDLTGKHLDSSLYVKYLTDKYTAIYDL</sequence>
<keyword evidence="2" id="KW-1185">Reference proteome</keyword>
<dbReference type="Pfam" id="PF02074">
    <property type="entry name" value="Peptidase_M32"/>
    <property type="match status" value="1"/>
</dbReference>
<proteinExistence type="predicted"/>
<dbReference type="AlphaFoldDB" id="A0AAD4D9T5"/>
<dbReference type="GO" id="GO:0006508">
    <property type="term" value="P:proteolysis"/>
    <property type="evidence" value="ECO:0007669"/>
    <property type="project" value="InterPro"/>
</dbReference>
<dbReference type="EMBL" id="JAAAIL010000946">
    <property type="protein sequence ID" value="KAG0272335.1"/>
    <property type="molecule type" value="Genomic_DNA"/>
</dbReference>
<name>A0AAD4D9T5_9FUNG</name>
<reference evidence="1" key="1">
    <citation type="journal article" date="2020" name="Fungal Divers.">
        <title>Resolving the Mortierellaceae phylogeny through synthesis of multi-gene phylogenetics and phylogenomics.</title>
        <authorList>
            <person name="Vandepol N."/>
            <person name="Liber J."/>
            <person name="Desiro A."/>
            <person name="Na H."/>
            <person name="Kennedy M."/>
            <person name="Barry K."/>
            <person name="Grigoriev I.V."/>
            <person name="Miller A.N."/>
            <person name="O'Donnell K."/>
            <person name="Stajich J.E."/>
            <person name="Bonito G."/>
        </authorList>
    </citation>
    <scope>NUCLEOTIDE SEQUENCE</scope>
    <source>
        <strain evidence="1">NRRL 28262</strain>
    </source>
</reference>
<dbReference type="PANTHER" id="PTHR34217">
    <property type="entry name" value="METAL-DEPENDENT CARBOXYPEPTIDASE"/>
    <property type="match status" value="1"/>
</dbReference>
<dbReference type="PROSITE" id="PS52034">
    <property type="entry name" value="PEPTIDASE_M32"/>
    <property type="match status" value="1"/>
</dbReference>
<dbReference type="Gene3D" id="1.10.1370.30">
    <property type="match status" value="1"/>
</dbReference>
<dbReference type="Proteomes" id="UP001194580">
    <property type="component" value="Unassembled WGS sequence"/>
</dbReference>
<protein>
    <recommendedName>
        <fullName evidence="3">Carboxypeptidase</fullName>
    </recommendedName>
</protein>